<feature type="compositionally biased region" description="Polar residues" evidence="1">
    <location>
        <begin position="272"/>
        <end position="281"/>
    </location>
</feature>
<organism evidence="2 3">
    <name type="scientific">Pseudorhizobium flavum</name>
    <dbReference type="NCBI Taxonomy" id="1335061"/>
    <lineage>
        <taxon>Bacteria</taxon>
        <taxon>Pseudomonadati</taxon>
        <taxon>Pseudomonadota</taxon>
        <taxon>Alphaproteobacteria</taxon>
        <taxon>Hyphomicrobiales</taxon>
        <taxon>Rhizobiaceae</taxon>
        <taxon>Rhizobium/Agrobacterium group</taxon>
        <taxon>Pseudorhizobium</taxon>
    </lineage>
</organism>
<evidence type="ECO:0000256" key="1">
    <source>
        <dbReference type="SAM" id="MobiDB-lite"/>
    </source>
</evidence>
<dbReference type="SUPFAM" id="SSF52540">
    <property type="entry name" value="P-loop containing nucleoside triphosphate hydrolases"/>
    <property type="match status" value="1"/>
</dbReference>
<dbReference type="Gene3D" id="3.40.50.300">
    <property type="entry name" value="P-loop containing nucleotide triphosphate hydrolases"/>
    <property type="match status" value="1"/>
</dbReference>
<accession>A0A7X0DFP4</accession>
<reference evidence="2 3" key="1">
    <citation type="submission" date="2020-08" db="EMBL/GenBank/DDBJ databases">
        <title>Genomic Encyclopedia of Type Strains, Phase IV (KMG-IV): sequencing the most valuable type-strain genomes for metagenomic binning, comparative biology and taxonomic classification.</title>
        <authorList>
            <person name="Goeker M."/>
        </authorList>
    </citation>
    <scope>NUCLEOTIDE SEQUENCE [LARGE SCALE GENOMIC DNA]</scope>
    <source>
        <strain evidence="2 3">DSM 102134</strain>
    </source>
</reference>
<evidence type="ECO:0000313" key="3">
    <source>
        <dbReference type="Proteomes" id="UP000535501"/>
    </source>
</evidence>
<name>A0A7X0DFP4_9HYPH</name>
<dbReference type="EMBL" id="JACHEJ010000009">
    <property type="protein sequence ID" value="MBB6181384.1"/>
    <property type="molecule type" value="Genomic_DNA"/>
</dbReference>
<proteinExistence type="predicted"/>
<dbReference type="InterPro" id="IPR027417">
    <property type="entry name" value="P-loop_NTPase"/>
</dbReference>
<dbReference type="AlphaFoldDB" id="A0A7X0DFP4"/>
<dbReference type="InterPro" id="IPR017026">
    <property type="entry name" value="ImuA"/>
</dbReference>
<keyword evidence="3" id="KW-1185">Reference proteome</keyword>
<comment type="caution">
    <text evidence="2">The sequence shown here is derived from an EMBL/GenBank/DDBJ whole genome shotgun (WGS) entry which is preliminary data.</text>
</comment>
<feature type="region of interest" description="Disordered" evidence="1">
    <location>
        <begin position="267"/>
        <end position="297"/>
    </location>
</feature>
<evidence type="ECO:0000313" key="2">
    <source>
        <dbReference type="EMBL" id="MBB6181384.1"/>
    </source>
</evidence>
<gene>
    <name evidence="2" type="ORF">HNQ75_003371</name>
</gene>
<protein>
    <submittedName>
        <fullName evidence="2">Protein ImuA</fullName>
    </submittedName>
</protein>
<dbReference type="PIRSF" id="PIRSF034285">
    <property type="entry name" value="UCP034285"/>
    <property type="match status" value="1"/>
</dbReference>
<sequence length="307" mass="32789">MAKHATAQERLFALRKTIAKLEGKAPTLVGEEQARGEQKTNHIRFPHRLAMGLPDMDAALDGGLPLDGITEIRTSAMRNAGVGSGFVLALAALIQRQAEASALLWISDRFSNGEAGLPYPVGLAQYGLKIKHFLQATPRKLEEALWLAETAAASGALAATILEIRGNPSAFGLSESRRLSLRAKAARRPILLLRHAGEEEASSAVFRFRAEPGPASERVLPNGAMLGGSIGFPVFRLTLEKSRNPAPLSFTLEWNSRDRLFLLAQPPEPSRLSISGPTHSGTGLPAPADGSDRTPALGRLVAFGRAS</sequence>
<dbReference type="RefSeq" id="WP_077548794.1">
    <property type="nucleotide sequence ID" value="NZ_JACHEJ010000009.1"/>
</dbReference>
<dbReference type="Proteomes" id="UP000535501">
    <property type="component" value="Unassembled WGS sequence"/>
</dbReference>